<dbReference type="EMBL" id="JAVUPU010000001">
    <property type="protein sequence ID" value="MDT9597908.1"/>
    <property type="molecule type" value="Genomic_DNA"/>
</dbReference>
<dbReference type="InterPro" id="IPR019632">
    <property type="entry name" value="DUF2497"/>
</dbReference>
<feature type="region of interest" description="Disordered" evidence="1">
    <location>
        <begin position="10"/>
        <end position="41"/>
    </location>
</feature>
<dbReference type="Pfam" id="PF10691">
    <property type="entry name" value="DUF2497"/>
    <property type="match status" value="1"/>
</dbReference>
<reference evidence="2 3" key="1">
    <citation type="submission" date="2023-05" db="EMBL/GenBank/DDBJ databases">
        <authorList>
            <person name="Guo Y."/>
        </authorList>
    </citation>
    <scope>NUCLEOTIDE SEQUENCE [LARGE SCALE GENOMIC DNA]</scope>
    <source>
        <strain evidence="2 3">GR2756</strain>
    </source>
</reference>
<evidence type="ECO:0000313" key="3">
    <source>
        <dbReference type="Proteomes" id="UP001259572"/>
    </source>
</evidence>
<gene>
    <name evidence="2" type="ORF">RQX22_02970</name>
</gene>
<comment type="caution">
    <text evidence="2">The sequence shown here is derived from an EMBL/GenBank/DDBJ whole genome shotgun (WGS) entry which is preliminary data.</text>
</comment>
<name>A0ABU3Q3B8_9SPHN</name>
<evidence type="ECO:0000256" key="1">
    <source>
        <dbReference type="SAM" id="MobiDB-lite"/>
    </source>
</evidence>
<dbReference type="RefSeq" id="WP_315723459.1">
    <property type="nucleotide sequence ID" value="NZ_JAVUPU010000001.1"/>
</dbReference>
<sequence length="136" mass="14524">MEEILASIKRVIAEDGRQPPPTRPGRAQRPSAPPPVAPEDDVLELSEPMADADSPEDPLISEDAAAASRQALAALSVAHGRGEAAPGDVTIAEGPLEAVVRDMLKPILKDWLDRNLPEIVEELVTREIARITGKSL</sequence>
<protein>
    <submittedName>
        <fullName evidence="2">DUF2497 domain-containing protein</fullName>
    </submittedName>
</protein>
<evidence type="ECO:0000313" key="2">
    <source>
        <dbReference type="EMBL" id="MDT9597908.1"/>
    </source>
</evidence>
<keyword evidence="3" id="KW-1185">Reference proteome</keyword>
<dbReference type="Proteomes" id="UP001259572">
    <property type="component" value="Unassembled WGS sequence"/>
</dbReference>
<organism evidence="2 3">
    <name type="scientific">Sphingosinicella rhizophila</name>
    <dbReference type="NCBI Taxonomy" id="3050082"/>
    <lineage>
        <taxon>Bacteria</taxon>
        <taxon>Pseudomonadati</taxon>
        <taxon>Pseudomonadota</taxon>
        <taxon>Alphaproteobacteria</taxon>
        <taxon>Sphingomonadales</taxon>
        <taxon>Sphingosinicellaceae</taxon>
        <taxon>Sphingosinicella</taxon>
    </lineage>
</organism>
<proteinExistence type="predicted"/>
<accession>A0ABU3Q3B8</accession>